<proteinExistence type="predicted"/>
<dbReference type="PANTHER" id="PTHR22595">
    <property type="entry name" value="CHITINASE-RELATED"/>
    <property type="match status" value="1"/>
</dbReference>
<evidence type="ECO:0000256" key="1">
    <source>
        <dbReference type="ARBA" id="ARBA00000822"/>
    </source>
</evidence>
<comment type="catalytic activity">
    <reaction evidence="1">
        <text>Random endo-hydrolysis of N-acetyl-beta-D-glucosaminide (1-&gt;4)-beta-linkages in chitin and chitodextrins.</text>
        <dbReference type="EC" id="3.2.1.14"/>
    </reaction>
</comment>
<dbReference type="AlphaFoldDB" id="A0A811R1L2"/>
<evidence type="ECO:0000256" key="9">
    <source>
        <dbReference type="PIRSR" id="PIRSR001060-2"/>
    </source>
</evidence>
<organism evidence="11 12">
    <name type="scientific">Miscanthus lutarioriparius</name>
    <dbReference type="NCBI Taxonomy" id="422564"/>
    <lineage>
        <taxon>Eukaryota</taxon>
        <taxon>Viridiplantae</taxon>
        <taxon>Streptophyta</taxon>
        <taxon>Embryophyta</taxon>
        <taxon>Tracheophyta</taxon>
        <taxon>Spermatophyta</taxon>
        <taxon>Magnoliopsida</taxon>
        <taxon>Liliopsida</taxon>
        <taxon>Poales</taxon>
        <taxon>Poaceae</taxon>
        <taxon>PACMAD clade</taxon>
        <taxon>Panicoideae</taxon>
        <taxon>Andropogonodae</taxon>
        <taxon>Andropogoneae</taxon>
        <taxon>Saccharinae</taxon>
        <taxon>Miscanthus</taxon>
    </lineage>
</organism>
<dbReference type="OrthoDB" id="5985073at2759"/>
<dbReference type="Gene3D" id="1.10.530.10">
    <property type="match status" value="1"/>
</dbReference>
<comment type="caution">
    <text evidence="11">The sequence shown here is derived from an EMBL/GenBank/DDBJ whole genome shotgun (WGS) entry which is preliminary data.</text>
</comment>
<dbReference type="Gene3D" id="3.30.20.10">
    <property type="entry name" value="Endochitinase, domain 2"/>
    <property type="match status" value="2"/>
</dbReference>
<dbReference type="GO" id="GO:0016998">
    <property type="term" value="P:cell wall macromolecule catabolic process"/>
    <property type="evidence" value="ECO:0007669"/>
    <property type="project" value="InterPro"/>
</dbReference>
<dbReference type="GO" id="GO:0008843">
    <property type="term" value="F:endochitinase activity"/>
    <property type="evidence" value="ECO:0007669"/>
    <property type="project" value="UniProtKB-EC"/>
</dbReference>
<evidence type="ECO:0000313" key="11">
    <source>
        <dbReference type="EMBL" id="CAD6263221.1"/>
    </source>
</evidence>
<dbReference type="InterPro" id="IPR016283">
    <property type="entry name" value="Glyco_hydro_19"/>
</dbReference>
<evidence type="ECO:0000256" key="7">
    <source>
        <dbReference type="ARBA" id="ARBA00023326"/>
    </source>
</evidence>
<evidence type="ECO:0000259" key="10">
    <source>
        <dbReference type="PROSITE" id="PS00773"/>
    </source>
</evidence>
<feature type="domain" description="Glycoside hydrolase family 19 catalytic" evidence="10">
    <location>
        <begin position="40"/>
        <end position="62"/>
    </location>
</feature>
<keyword evidence="7" id="KW-0624">Polysaccharide degradation</keyword>
<accession>A0A811R1L2</accession>
<keyword evidence="4 9" id="KW-1015">Disulfide bond</keyword>
<dbReference type="Pfam" id="PF00182">
    <property type="entry name" value="Glyco_hydro_19"/>
    <property type="match status" value="1"/>
</dbReference>
<feature type="disulfide bond" evidence="9">
    <location>
        <begin position="102"/>
        <end position="110"/>
    </location>
</feature>
<feature type="disulfide bond" evidence="9">
    <location>
        <begin position="40"/>
        <end position="89"/>
    </location>
</feature>
<evidence type="ECO:0000256" key="2">
    <source>
        <dbReference type="ARBA" id="ARBA00012729"/>
    </source>
</evidence>
<dbReference type="Proteomes" id="UP000604825">
    <property type="component" value="Unassembled WGS sequence"/>
</dbReference>
<dbReference type="InterPro" id="IPR000726">
    <property type="entry name" value="Glyco_hydro_19_cat"/>
</dbReference>
<dbReference type="PROSITE" id="PS00773">
    <property type="entry name" value="CHITINASE_19_1"/>
    <property type="match status" value="1"/>
</dbReference>
<dbReference type="CDD" id="cd00325">
    <property type="entry name" value="chitinase_GH19"/>
    <property type="match status" value="1"/>
</dbReference>
<dbReference type="FunFam" id="3.30.20.10:FF:000001">
    <property type="entry name" value="Endochitinase (Chitinase)"/>
    <property type="match status" value="1"/>
</dbReference>
<dbReference type="InterPro" id="IPR023346">
    <property type="entry name" value="Lysozyme-like_dom_sf"/>
</dbReference>
<sequence>MARGSSRAWGWGAAAPACPSSVVTEAFFNGIQSQAGGNGCEGKNFYTRSAFVSAADSFPAFAHGGTEAEGRREIAAFFAHVTYETGYFCYINQINGNSQVSCALSSQWPCALGKKYYGRGPLQISWNFNYGFAHGGSKVEGKCEITAFFAHVTHETGHFCYINGASRNYCDASNRQWPSVLGKKCYGHGSLQISWNYNYGPAGKVIGFDGLGNPDKVAQDHLSCDHKVGEEADMEGAHGVGEEADLGGGG</sequence>
<keyword evidence="3" id="KW-0378">Hydrolase</keyword>
<keyword evidence="6" id="KW-0326">Glycosidase</keyword>
<dbReference type="EC" id="3.2.1.14" evidence="2"/>
<evidence type="ECO:0000313" key="12">
    <source>
        <dbReference type="Proteomes" id="UP000604825"/>
    </source>
</evidence>
<evidence type="ECO:0000256" key="8">
    <source>
        <dbReference type="PIRSR" id="PIRSR001060-1"/>
    </source>
</evidence>
<dbReference type="PIRSF" id="PIRSF001060">
    <property type="entry name" value="Endochitinase"/>
    <property type="match status" value="1"/>
</dbReference>
<dbReference type="EMBL" id="CAJGYO010000012">
    <property type="protein sequence ID" value="CAD6263221.1"/>
    <property type="molecule type" value="Genomic_DNA"/>
</dbReference>
<evidence type="ECO:0000256" key="6">
    <source>
        <dbReference type="ARBA" id="ARBA00023295"/>
    </source>
</evidence>
<dbReference type="GO" id="GO:0000272">
    <property type="term" value="P:polysaccharide catabolic process"/>
    <property type="evidence" value="ECO:0007669"/>
    <property type="project" value="UniProtKB-KW"/>
</dbReference>
<protein>
    <recommendedName>
        <fullName evidence="2">chitinase</fullName>
        <ecNumber evidence="2">3.2.1.14</ecNumber>
    </recommendedName>
</protein>
<evidence type="ECO:0000256" key="5">
    <source>
        <dbReference type="ARBA" id="ARBA00023277"/>
    </source>
</evidence>
<gene>
    <name evidence="11" type="ORF">NCGR_LOCUS46534</name>
</gene>
<keyword evidence="12" id="KW-1185">Reference proteome</keyword>
<dbReference type="GO" id="GO:0006032">
    <property type="term" value="P:chitin catabolic process"/>
    <property type="evidence" value="ECO:0007669"/>
    <property type="project" value="InterPro"/>
</dbReference>
<dbReference type="SUPFAM" id="SSF53955">
    <property type="entry name" value="Lysozyme-like"/>
    <property type="match status" value="2"/>
</dbReference>
<evidence type="ECO:0000256" key="3">
    <source>
        <dbReference type="ARBA" id="ARBA00022801"/>
    </source>
</evidence>
<feature type="active site" description="Proton donor" evidence="8">
    <location>
        <position position="84"/>
    </location>
</feature>
<name>A0A811R1L2_9POAL</name>
<keyword evidence="5" id="KW-0119">Carbohydrate metabolism</keyword>
<evidence type="ECO:0000256" key="4">
    <source>
        <dbReference type="ARBA" id="ARBA00023157"/>
    </source>
</evidence>
<reference evidence="11" key="1">
    <citation type="submission" date="2020-10" db="EMBL/GenBank/DDBJ databases">
        <authorList>
            <person name="Han B."/>
            <person name="Lu T."/>
            <person name="Zhao Q."/>
            <person name="Huang X."/>
            <person name="Zhao Y."/>
        </authorList>
    </citation>
    <scope>NUCLEOTIDE SEQUENCE</scope>
</reference>
<dbReference type="PANTHER" id="PTHR22595:SF204">
    <property type="entry name" value="CHITINASE"/>
    <property type="match status" value="1"/>
</dbReference>